<dbReference type="Gene3D" id="3.40.605.10">
    <property type="entry name" value="Aldehyde Dehydrogenase, Chain A, domain 1"/>
    <property type="match status" value="1"/>
</dbReference>
<dbReference type="Gene3D" id="3.40.309.10">
    <property type="entry name" value="Aldehyde Dehydrogenase, Chain A, domain 2"/>
    <property type="match status" value="1"/>
</dbReference>
<comment type="pathway">
    <text evidence="1 7">Amino-acid biosynthesis; L-proline biosynthesis; L-glutamate 5-semialdehyde from L-glutamate: step 2/2.</text>
</comment>
<keyword evidence="8" id="KW-0175">Coiled coil</keyword>
<dbReference type="PROSITE" id="PS01223">
    <property type="entry name" value="PROA"/>
    <property type="match status" value="1"/>
</dbReference>
<dbReference type="InterPro" id="IPR016161">
    <property type="entry name" value="Ald_DH/histidinol_DH"/>
</dbReference>
<protein>
    <recommendedName>
        <fullName evidence="7">Gamma-glutamyl phosphate reductase</fullName>
        <shortName evidence="7">GPR</shortName>
        <ecNumber evidence="7">1.2.1.41</ecNumber>
    </recommendedName>
    <alternativeName>
        <fullName evidence="7">Glutamate-5-semialdehyde dehydrogenase</fullName>
    </alternativeName>
    <alternativeName>
        <fullName evidence="7">Glutamyl-gamma-semialdehyde dehydrogenase</fullName>
        <shortName evidence="7">GSA dehydrogenase</shortName>
    </alternativeName>
</protein>
<dbReference type="InterPro" id="IPR000965">
    <property type="entry name" value="GPR_dom"/>
</dbReference>
<evidence type="ECO:0000256" key="5">
    <source>
        <dbReference type="ARBA" id="ARBA00023002"/>
    </source>
</evidence>
<comment type="similarity">
    <text evidence="7">Belongs to the gamma-glutamyl phosphate reductase family.</text>
</comment>
<dbReference type="InterPro" id="IPR016163">
    <property type="entry name" value="Ald_DH_C"/>
</dbReference>
<dbReference type="EMBL" id="AP027059">
    <property type="protein sequence ID" value="BDU51348.1"/>
    <property type="molecule type" value="Genomic_DNA"/>
</dbReference>
<dbReference type="InterPro" id="IPR012134">
    <property type="entry name" value="Glu-5-SA_DH"/>
</dbReference>
<evidence type="ECO:0000256" key="8">
    <source>
        <dbReference type="SAM" id="Coils"/>
    </source>
</evidence>
<dbReference type="AlphaFoldDB" id="A0AAU9D9P0"/>
<sequence>MELREELYEYGKKAKEASLKLTVASTKEKNLALRKIAENLRKNIKDIEKENEKDIVAGKERGLSKAMLDRLLLTSDRIESMASGVEKIATLTDPVGEILTGWTTEDGIKIRKVRVPIGVIAMIYESRPNVTADASALALKSGNAIILRGGKEAINSNKIIAKIIKESLDEVGLPSDSINLVQTIDREAVKILTQMVDYIDVIIPRGGSGLIKAVTENAKVPVIYHDKGLCHTYVDEMADIEMAKKICFNAKVQRPGVCNAMETMLVNKNIAEEFLPQMAEEFKKAGVELRGCKQTKQILKDIKLAEEKDWDTEYLDLILSIKMVDSVDEAITHINKHGSKHSEAIVTKDYESANKFLNGIDASTVYVNASTRFTDGAMFGFGAEIGISTNKLHARGPVALAELTTYKYIVEGNGQIR</sequence>
<keyword evidence="11" id="KW-1185">Reference proteome</keyword>
<dbReference type="NCBIfam" id="NF001221">
    <property type="entry name" value="PRK00197.1"/>
    <property type="match status" value="1"/>
</dbReference>
<keyword evidence="5 7" id="KW-0560">Oxidoreductase</keyword>
<accession>A0AAU9D9P0</accession>
<evidence type="ECO:0000256" key="4">
    <source>
        <dbReference type="ARBA" id="ARBA00022857"/>
    </source>
</evidence>
<comment type="catalytic activity">
    <reaction evidence="6 7">
        <text>L-glutamate 5-semialdehyde + phosphate + NADP(+) = L-glutamyl 5-phosphate + NADPH + H(+)</text>
        <dbReference type="Rhea" id="RHEA:19541"/>
        <dbReference type="ChEBI" id="CHEBI:15378"/>
        <dbReference type="ChEBI" id="CHEBI:43474"/>
        <dbReference type="ChEBI" id="CHEBI:57783"/>
        <dbReference type="ChEBI" id="CHEBI:58066"/>
        <dbReference type="ChEBI" id="CHEBI:58274"/>
        <dbReference type="ChEBI" id="CHEBI:58349"/>
        <dbReference type="EC" id="1.2.1.41"/>
    </reaction>
</comment>
<dbReference type="KEGG" id="haby:HLVA_19170"/>
<name>A0AAU9D9P0_9FUSO</name>
<evidence type="ECO:0000259" key="9">
    <source>
        <dbReference type="Pfam" id="PF00171"/>
    </source>
</evidence>
<comment type="function">
    <text evidence="7">Catalyzes the NADPH-dependent reduction of L-glutamate 5-phosphate into L-glutamate 5-semialdehyde and phosphate. The product spontaneously undergoes cyclization to form 1-pyrroline-5-carboxylate.</text>
</comment>
<evidence type="ECO:0000256" key="2">
    <source>
        <dbReference type="ARBA" id="ARBA00022605"/>
    </source>
</evidence>
<dbReference type="GO" id="GO:0055129">
    <property type="term" value="P:L-proline biosynthetic process"/>
    <property type="evidence" value="ECO:0007669"/>
    <property type="project" value="UniProtKB-UniRule"/>
</dbReference>
<keyword evidence="3 7" id="KW-0641">Proline biosynthesis</keyword>
<feature type="domain" description="Aldehyde dehydrogenase" evidence="9">
    <location>
        <begin position="11"/>
        <end position="287"/>
    </location>
</feature>
<dbReference type="FunFam" id="3.40.309.10:FF:000006">
    <property type="entry name" value="Gamma-glutamyl phosphate reductase"/>
    <property type="match status" value="1"/>
</dbReference>
<dbReference type="HAMAP" id="MF_00412">
    <property type="entry name" value="ProA"/>
    <property type="match status" value="1"/>
</dbReference>
<feature type="domain" description="Aldehyde dehydrogenase" evidence="9">
    <location>
        <begin position="318"/>
        <end position="380"/>
    </location>
</feature>
<proteinExistence type="inferred from homology"/>
<evidence type="ECO:0000256" key="3">
    <source>
        <dbReference type="ARBA" id="ARBA00022650"/>
    </source>
</evidence>
<dbReference type="EC" id="1.2.1.41" evidence="7"/>
<reference evidence="10 11" key="1">
    <citation type="submission" date="2022-11" db="EMBL/GenBank/DDBJ databases">
        <title>Haliovirga abyssi gen. nov., sp. nov., a mesophilic fermentative bacterium isolated from the Iheya North hydrothermal field and the proposal of Haliovirgaceae fam. nov.</title>
        <authorList>
            <person name="Miyazaki U."/>
            <person name="Tame A."/>
            <person name="Miyazaki J."/>
            <person name="Takai K."/>
            <person name="Sawayama S."/>
            <person name="Kitajima M."/>
            <person name="Okamoto A."/>
            <person name="Nakagawa S."/>
        </authorList>
    </citation>
    <scope>NUCLEOTIDE SEQUENCE [LARGE SCALE GENOMIC DNA]</scope>
    <source>
        <strain evidence="10 11">IC12</strain>
    </source>
</reference>
<dbReference type="GO" id="GO:0004350">
    <property type="term" value="F:glutamate-5-semialdehyde dehydrogenase activity"/>
    <property type="evidence" value="ECO:0007669"/>
    <property type="project" value="UniProtKB-UniRule"/>
</dbReference>
<dbReference type="PIRSF" id="PIRSF000151">
    <property type="entry name" value="GPR"/>
    <property type="match status" value="1"/>
</dbReference>
<comment type="subcellular location">
    <subcellularLocation>
        <location evidence="7">Cytoplasm</location>
    </subcellularLocation>
</comment>
<keyword evidence="7" id="KW-0963">Cytoplasm</keyword>
<gene>
    <name evidence="7 10" type="primary">proA</name>
    <name evidence="10" type="ORF">HLVA_19170</name>
</gene>
<dbReference type="GO" id="GO:0050661">
    <property type="term" value="F:NADP binding"/>
    <property type="evidence" value="ECO:0007669"/>
    <property type="project" value="InterPro"/>
</dbReference>
<evidence type="ECO:0000256" key="1">
    <source>
        <dbReference type="ARBA" id="ARBA00004985"/>
    </source>
</evidence>
<dbReference type="Proteomes" id="UP001321582">
    <property type="component" value="Chromosome"/>
</dbReference>
<dbReference type="RefSeq" id="WP_307904234.1">
    <property type="nucleotide sequence ID" value="NZ_AP027059.1"/>
</dbReference>
<dbReference type="PANTHER" id="PTHR11063:SF8">
    <property type="entry name" value="DELTA-1-PYRROLINE-5-CARBOXYLATE SYNTHASE"/>
    <property type="match status" value="1"/>
</dbReference>
<keyword evidence="4 7" id="KW-0521">NADP</keyword>
<feature type="coiled-coil region" evidence="8">
    <location>
        <begin position="23"/>
        <end position="57"/>
    </location>
</feature>
<dbReference type="GO" id="GO:0005737">
    <property type="term" value="C:cytoplasm"/>
    <property type="evidence" value="ECO:0007669"/>
    <property type="project" value="UniProtKB-SubCell"/>
</dbReference>
<evidence type="ECO:0000313" key="10">
    <source>
        <dbReference type="EMBL" id="BDU51348.1"/>
    </source>
</evidence>
<dbReference type="NCBIfam" id="TIGR00407">
    <property type="entry name" value="proA"/>
    <property type="match status" value="1"/>
</dbReference>
<dbReference type="Pfam" id="PF00171">
    <property type="entry name" value="Aldedh"/>
    <property type="match status" value="2"/>
</dbReference>
<dbReference type="SUPFAM" id="SSF53720">
    <property type="entry name" value="ALDH-like"/>
    <property type="match status" value="1"/>
</dbReference>
<evidence type="ECO:0000256" key="7">
    <source>
        <dbReference type="HAMAP-Rule" id="MF_00412"/>
    </source>
</evidence>
<dbReference type="InterPro" id="IPR016162">
    <property type="entry name" value="Ald_DH_N"/>
</dbReference>
<dbReference type="CDD" id="cd07079">
    <property type="entry name" value="ALDH_F18-19_ProA-GPR"/>
    <property type="match status" value="1"/>
</dbReference>
<dbReference type="InterPro" id="IPR015590">
    <property type="entry name" value="Aldehyde_DH_dom"/>
</dbReference>
<evidence type="ECO:0000313" key="11">
    <source>
        <dbReference type="Proteomes" id="UP001321582"/>
    </source>
</evidence>
<keyword evidence="2 7" id="KW-0028">Amino-acid biosynthesis</keyword>
<evidence type="ECO:0000256" key="6">
    <source>
        <dbReference type="ARBA" id="ARBA00049024"/>
    </source>
</evidence>
<dbReference type="PANTHER" id="PTHR11063">
    <property type="entry name" value="GLUTAMATE SEMIALDEHYDE DEHYDROGENASE"/>
    <property type="match status" value="1"/>
</dbReference>
<organism evidence="10 11">
    <name type="scientific">Haliovirga abyssi</name>
    <dbReference type="NCBI Taxonomy" id="2996794"/>
    <lineage>
        <taxon>Bacteria</taxon>
        <taxon>Fusobacteriati</taxon>
        <taxon>Fusobacteriota</taxon>
        <taxon>Fusobacteriia</taxon>
        <taxon>Fusobacteriales</taxon>
        <taxon>Haliovirgaceae</taxon>
        <taxon>Haliovirga</taxon>
    </lineage>
</organism>
<dbReference type="InterPro" id="IPR020593">
    <property type="entry name" value="G-glutamylP_reductase_CS"/>
</dbReference>